<dbReference type="Pfam" id="PF00059">
    <property type="entry name" value="Lectin_C"/>
    <property type="match status" value="1"/>
</dbReference>
<dbReference type="SMART" id="SM00034">
    <property type="entry name" value="CLECT"/>
    <property type="match status" value="1"/>
</dbReference>
<evidence type="ECO:0000313" key="2">
    <source>
        <dbReference type="Proteomes" id="UP000887566"/>
    </source>
</evidence>
<evidence type="ECO:0000313" key="3">
    <source>
        <dbReference type="WBParaSite" id="PSAMB.scaffold11694size3186.g34335.t1"/>
    </source>
</evidence>
<evidence type="ECO:0000259" key="1">
    <source>
        <dbReference type="PROSITE" id="PS50041"/>
    </source>
</evidence>
<dbReference type="SUPFAM" id="SSF56436">
    <property type="entry name" value="C-type lectin-like"/>
    <property type="match status" value="1"/>
</dbReference>
<dbReference type="PROSITE" id="PS50041">
    <property type="entry name" value="C_TYPE_LECTIN_2"/>
    <property type="match status" value="1"/>
</dbReference>
<dbReference type="AlphaFoldDB" id="A0A914UQX7"/>
<name>A0A914UQX7_9BILA</name>
<organism evidence="2 3">
    <name type="scientific">Plectus sambesii</name>
    <dbReference type="NCBI Taxonomy" id="2011161"/>
    <lineage>
        <taxon>Eukaryota</taxon>
        <taxon>Metazoa</taxon>
        <taxon>Ecdysozoa</taxon>
        <taxon>Nematoda</taxon>
        <taxon>Chromadorea</taxon>
        <taxon>Plectida</taxon>
        <taxon>Plectina</taxon>
        <taxon>Plectoidea</taxon>
        <taxon>Plectidae</taxon>
        <taxon>Plectus</taxon>
    </lineage>
</organism>
<protein>
    <submittedName>
        <fullName evidence="3">C-type lectin domain-containing protein</fullName>
    </submittedName>
</protein>
<dbReference type="Proteomes" id="UP000887566">
    <property type="component" value="Unplaced"/>
</dbReference>
<dbReference type="WBParaSite" id="PSAMB.scaffold11694size3186.g34335.t1">
    <property type="protein sequence ID" value="PSAMB.scaffold11694size3186.g34335.t1"/>
    <property type="gene ID" value="PSAMB.scaffold11694size3186.g34335"/>
</dbReference>
<dbReference type="Gene3D" id="3.10.100.10">
    <property type="entry name" value="Mannose-Binding Protein A, subunit A"/>
    <property type="match status" value="1"/>
</dbReference>
<dbReference type="CDD" id="cd00037">
    <property type="entry name" value="CLECT"/>
    <property type="match status" value="1"/>
</dbReference>
<dbReference type="InterPro" id="IPR001304">
    <property type="entry name" value="C-type_lectin-like"/>
</dbReference>
<reference evidence="3" key="1">
    <citation type="submission" date="2022-11" db="UniProtKB">
        <authorList>
            <consortium name="WormBaseParasite"/>
        </authorList>
    </citation>
    <scope>IDENTIFICATION</scope>
</reference>
<sequence length="338" mass="37680">MLASALQLALQNSFMNSYVFAFTDSNAQTSTTETRAMLSLLGLAERTRATINVITTSTPICGPDPNTKTGLAGAIEEIIAYSGGDIYNTDDTGNFMKFIPTFYDSGLTYINYQDDCSSKNLTIYFPVDGWTQSFTAAIYGTTPSITVYRPDGNSTYLTYYNVPVIEPSSTAPNLLLRQTIIPCGEGSWANRDPYCYKVEYIPKNWTTGRDFCHQSMMMGFMSDVHSSDVQSFLDVQTGSVDYWIGLNSLKTQGQWEWDVPDGAAYSHLDGYTNWAPGEPANDPNLRCVQVRHSGSNVGVWYAADCAQTFPYFCQKHRCMLHFYGYYYSFGIAVFCDAV</sequence>
<accession>A0A914UQX7</accession>
<dbReference type="InterPro" id="IPR016187">
    <property type="entry name" value="CTDL_fold"/>
</dbReference>
<dbReference type="PANTHER" id="PTHR47324">
    <property type="entry name" value="PROTEIN IRG-7-RELATED"/>
    <property type="match status" value="1"/>
</dbReference>
<keyword evidence="2" id="KW-1185">Reference proteome</keyword>
<dbReference type="InterPro" id="IPR053295">
    <property type="entry name" value="Innate_immunity_reg"/>
</dbReference>
<proteinExistence type="predicted"/>
<dbReference type="InterPro" id="IPR016186">
    <property type="entry name" value="C-type_lectin-like/link_sf"/>
</dbReference>
<feature type="domain" description="C-type lectin" evidence="1">
    <location>
        <begin position="191"/>
        <end position="314"/>
    </location>
</feature>